<evidence type="ECO:0000256" key="4">
    <source>
        <dbReference type="ARBA" id="ARBA00023157"/>
    </source>
</evidence>
<dbReference type="InterPro" id="IPR003598">
    <property type="entry name" value="Ig_sub2"/>
</dbReference>
<dbReference type="SMART" id="SM00408">
    <property type="entry name" value="IGc2"/>
    <property type="match status" value="1"/>
</dbReference>
<dbReference type="InterPro" id="IPR050504">
    <property type="entry name" value="IgSF_BTN/MOG"/>
</dbReference>
<organism evidence="8 9">
    <name type="scientific">Nothobranchius furzeri</name>
    <name type="common">Turquoise killifish</name>
    <dbReference type="NCBI Taxonomy" id="105023"/>
    <lineage>
        <taxon>Eukaryota</taxon>
        <taxon>Metazoa</taxon>
        <taxon>Chordata</taxon>
        <taxon>Craniata</taxon>
        <taxon>Vertebrata</taxon>
        <taxon>Euteleostomi</taxon>
        <taxon>Actinopterygii</taxon>
        <taxon>Neopterygii</taxon>
        <taxon>Teleostei</taxon>
        <taxon>Neoteleostei</taxon>
        <taxon>Acanthomorphata</taxon>
        <taxon>Ovalentaria</taxon>
        <taxon>Atherinomorphae</taxon>
        <taxon>Cyprinodontiformes</taxon>
        <taxon>Nothobranchiidae</taxon>
        <taxon>Nothobranchius</taxon>
    </lineage>
</organism>
<accession>A0A8C6PVM4</accession>
<name>A0A8C6PVM4_NOTFU</name>
<keyword evidence="6" id="KW-0393">Immunoglobulin domain</keyword>
<evidence type="ECO:0000256" key="5">
    <source>
        <dbReference type="ARBA" id="ARBA00023180"/>
    </source>
</evidence>
<reference evidence="8" key="2">
    <citation type="submission" date="2025-09" db="UniProtKB">
        <authorList>
            <consortium name="Ensembl"/>
        </authorList>
    </citation>
    <scope>IDENTIFICATION</scope>
</reference>
<evidence type="ECO:0000256" key="2">
    <source>
        <dbReference type="ARBA" id="ARBA00022729"/>
    </source>
</evidence>
<evidence type="ECO:0000313" key="9">
    <source>
        <dbReference type="Proteomes" id="UP000694548"/>
    </source>
</evidence>
<evidence type="ECO:0000256" key="6">
    <source>
        <dbReference type="ARBA" id="ARBA00023319"/>
    </source>
</evidence>
<dbReference type="GO" id="GO:0009897">
    <property type="term" value="C:external side of plasma membrane"/>
    <property type="evidence" value="ECO:0007669"/>
    <property type="project" value="TreeGrafter"/>
</dbReference>
<comment type="subcellular location">
    <subcellularLocation>
        <location evidence="1">Membrane</location>
    </subcellularLocation>
</comment>
<dbReference type="FunFam" id="2.60.40.10:FF:000142">
    <property type="entry name" value="V-set domain-containing T-cell activation inhibitor 1"/>
    <property type="match status" value="1"/>
</dbReference>
<dbReference type="GO" id="GO:0005102">
    <property type="term" value="F:signaling receptor binding"/>
    <property type="evidence" value="ECO:0007669"/>
    <property type="project" value="TreeGrafter"/>
</dbReference>
<evidence type="ECO:0000259" key="7">
    <source>
        <dbReference type="PROSITE" id="PS50835"/>
    </source>
</evidence>
<keyword evidence="9" id="KW-1185">Reference proteome</keyword>
<evidence type="ECO:0000313" key="8">
    <source>
        <dbReference type="Ensembl" id="ENSNFUP00015049100.1"/>
    </source>
</evidence>
<dbReference type="GeneTree" id="ENSGT00940000157300"/>
<keyword evidence="3" id="KW-0472">Membrane</keyword>
<dbReference type="InterPro" id="IPR013106">
    <property type="entry name" value="Ig_V-set"/>
</dbReference>
<dbReference type="GO" id="GO:0050863">
    <property type="term" value="P:regulation of T cell activation"/>
    <property type="evidence" value="ECO:0007669"/>
    <property type="project" value="UniProtKB-ARBA"/>
</dbReference>
<dbReference type="GO" id="GO:0050852">
    <property type="term" value="P:T cell receptor signaling pathway"/>
    <property type="evidence" value="ECO:0007669"/>
    <property type="project" value="TreeGrafter"/>
</dbReference>
<keyword evidence="4" id="KW-1015">Disulfide bond</keyword>
<dbReference type="PANTHER" id="PTHR24100">
    <property type="entry name" value="BUTYROPHILIN"/>
    <property type="match status" value="1"/>
</dbReference>
<proteinExistence type="predicted"/>
<dbReference type="GO" id="GO:1903037">
    <property type="term" value="P:regulation of leukocyte cell-cell adhesion"/>
    <property type="evidence" value="ECO:0007669"/>
    <property type="project" value="UniProtKB-ARBA"/>
</dbReference>
<dbReference type="InterPro" id="IPR007110">
    <property type="entry name" value="Ig-like_dom"/>
</dbReference>
<keyword evidence="2" id="KW-0732">Signal</keyword>
<dbReference type="SUPFAM" id="SSF48726">
    <property type="entry name" value="Immunoglobulin"/>
    <property type="match status" value="2"/>
</dbReference>
<dbReference type="GO" id="GO:0001817">
    <property type="term" value="P:regulation of cytokine production"/>
    <property type="evidence" value="ECO:0007669"/>
    <property type="project" value="TreeGrafter"/>
</dbReference>
<dbReference type="InterPro" id="IPR036179">
    <property type="entry name" value="Ig-like_dom_sf"/>
</dbReference>
<evidence type="ECO:0000256" key="1">
    <source>
        <dbReference type="ARBA" id="ARBA00004370"/>
    </source>
</evidence>
<dbReference type="PROSITE" id="PS50835">
    <property type="entry name" value="IG_LIKE"/>
    <property type="match status" value="1"/>
</dbReference>
<dbReference type="Ensembl" id="ENSNFUT00015051222.1">
    <property type="protein sequence ID" value="ENSNFUP00015049100.1"/>
    <property type="gene ID" value="ENSNFUG00015023130.1"/>
</dbReference>
<dbReference type="Pfam" id="PF07686">
    <property type="entry name" value="V-set"/>
    <property type="match status" value="1"/>
</dbReference>
<dbReference type="Proteomes" id="UP000694548">
    <property type="component" value="Unassembled WGS sequence"/>
</dbReference>
<keyword evidence="5" id="KW-0325">Glycoprotein</keyword>
<dbReference type="InterPro" id="IPR013783">
    <property type="entry name" value="Ig-like_fold"/>
</dbReference>
<protein>
    <recommendedName>
        <fullName evidence="7">Ig-like domain-containing protein</fullName>
    </recommendedName>
</protein>
<feature type="domain" description="Ig-like" evidence="7">
    <location>
        <begin position="21"/>
        <end position="133"/>
    </location>
</feature>
<dbReference type="Gene3D" id="2.60.40.10">
    <property type="entry name" value="Immunoglobulins"/>
    <property type="match status" value="2"/>
</dbReference>
<dbReference type="PANTHER" id="PTHR24100:SF0">
    <property type="entry name" value="V-SET DOMAIN-CONTAINING T-CELL ACTIVATION INHIBITOR 1"/>
    <property type="match status" value="1"/>
</dbReference>
<sequence length="283" mass="30645">GRSTSDVSFRGDVTSLFMLLPTESTSKVTSSNTKPVANLGEDELLSCFVSSQSQQTRLGDVSVTWEKKDLGLVYQYSNGAPALAGQASQFTGRAQVFPVAVATGNASLLLRNVRGGDEGEYTCSVSSSAARGSIIIQLRTAAFSAPTFKFSNGTLTGEASRWFPKPSVTWLNQTGDILSANTSFTENSEGIVGVVSVFESAQVSETYSCRIQNSLVLAETETRQDHRLNVQLFVRVTCCYLINFSQNTRTYLEVWSAATCQARWNANATSTSGLMPTYVRLNE</sequence>
<dbReference type="InterPro" id="IPR053896">
    <property type="entry name" value="BTN3A2-like_Ig-C"/>
</dbReference>
<dbReference type="Pfam" id="PF22705">
    <property type="entry name" value="C2-set_3"/>
    <property type="match status" value="1"/>
</dbReference>
<reference evidence="8" key="1">
    <citation type="submission" date="2025-08" db="UniProtKB">
        <authorList>
            <consortium name="Ensembl"/>
        </authorList>
    </citation>
    <scope>IDENTIFICATION</scope>
</reference>
<evidence type="ECO:0000256" key="3">
    <source>
        <dbReference type="ARBA" id="ARBA00023136"/>
    </source>
</evidence>
<dbReference type="AlphaFoldDB" id="A0A8C6PVM4"/>